<evidence type="ECO:0000313" key="2">
    <source>
        <dbReference type="Proteomes" id="UP001156670"/>
    </source>
</evidence>
<proteinExistence type="predicted"/>
<keyword evidence="2" id="KW-1185">Reference proteome</keyword>
<dbReference type="EMBL" id="BSOB01000006">
    <property type="protein sequence ID" value="GLQ91929.1"/>
    <property type="molecule type" value="Genomic_DNA"/>
</dbReference>
<dbReference type="Proteomes" id="UP001156670">
    <property type="component" value="Unassembled WGS sequence"/>
</dbReference>
<reference evidence="2" key="1">
    <citation type="journal article" date="2019" name="Int. J. Syst. Evol. Microbiol.">
        <title>The Global Catalogue of Microorganisms (GCM) 10K type strain sequencing project: providing services to taxonomists for standard genome sequencing and annotation.</title>
        <authorList>
            <consortium name="The Broad Institute Genomics Platform"/>
            <consortium name="The Broad Institute Genome Sequencing Center for Infectious Disease"/>
            <person name="Wu L."/>
            <person name="Ma J."/>
        </authorList>
    </citation>
    <scope>NUCLEOTIDE SEQUENCE [LARGE SCALE GENOMIC DNA]</scope>
    <source>
        <strain evidence="2">NBRC 111980</strain>
    </source>
</reference>
<protein>
    <submittedName>
        <fullName evidence="1">Uncharacterized protein</fullName>
    </submittedName>
</protein>
<sequence length="107" mass="11733">MPGTCPIIGRVVKSGKDRRSVLQSLCKPRICRIYAIRCVKLGKRNKSPMHAAATRDNLPRYLDINYLSVSDIAKRSLASPLPSCLHLIGVESQRHDAQSPPLLAGEG</sequence>
<comment type="caution">
    <text evidence="1">The sequence shown here is derived from an EMBL/GenBank/DDBJ whole genome shotgun (WGS) entry which is preliminary data.</text>
</comment>
<evidence type="ECO:0000313" key="1">
    <source>
        <dbReference type="EMBL" id="GLQ91929.1"/>
    </source>
</evidence>
<accession>A0ABQ5XL58</accession>
<organism evidence="1 2">
    <name type="scientific">Dyella acidisoli</name>
    <dbReference type="NCBI Taxonomy" id="1867834"/>
    <lineage>
        <taxon>Bacteria</taxon>
        <taxon>Pseudomonadati</taxon>
        <taxon>Pseudomonadota</taxon>
        <taxon>Gammaproteobacteria</taxon>
        <taxon>Lysobacterales</taxon>
        <taxon>Rhodanobacteraceae</taxon>
        <taxon>Dyella</taxon>
    </lineage>
</organism>
<gene>
    <name evidence="1" type="ORF">GCM10007901_08790</name>
</gene>
<name>A0ABQ5XL58_9GAMM</name>